<dbReference type="EMBL" id="GL870878">
    <property type="protein sequence ID" value="EIJ88622.1"/>
    <property type="molecule type" value="Genomic_DNA"/>
</dbReference>
<dbReference type="HOGENOM" id="CLU_2038675_0_0_1"/>
<evidence type="ECO:0000313" key="1">
    <source>
        <dbReference type="EMBL" id="EIJ88622.1"/>
    </source>
</evidence>
<sequence length="121" mass="13811">MEGETYGSISRISESGIFCRKSIEFIHGRRTEEGLFRVVIERRITRTKYLVEDISGKGILNLESIPNEVVNRIIKKEDRENLQLQVIGKLQSVAPQEYPIIDAKSVSIFSFEGALQHILYA</sequence>
<proteinExistence type="predicted"/>
<protein>
    <submittedName>
        <fullName evidence="1">Uncharacterized protein</fullName>
    </submittedName>
</protein>
<evidence type="ECO:0000313" key="2">
    <source>
        <dbReference type="Proteomes" id="UP000002872"/>
    </source>
</evidence>
<dbReference type="OMA" id="REIEFIH"/>
<dbReference type="VEuPathDB" id="MicrosporidiaDB:NEQG_01312"/>
<dbReference type="InParanoid" id="I3EHC5"/>
<keyword evidence="2" id="KW-1185">Reference proteome</keyword>
<dbReference type="Proteomes" id="UP000002872">
    <property type="component" value="Unassembled WGS sequence"/>
</dbReference>
<accession>I3EHC5</accession>
<dbReference type="OrthoDB" id="2187206at2759"/>
<name>I3EHC5_NEMP3</name>
<reference evidence="1" key="1">
    <citation type="submission" date="2011-01" db="EMBL/GenBank/DDBJ databases">
        <title>The Genome Sequence of Nematocida parisii strain ERTm3.</title>
        <authorList>
            <consortium name="The Broad Institute Genome Sequencing Platform"/>
            <consortium name="The Broad Institute Genome Sequencing Center for Infectious Disease"/>
            <person name="Cuomo C."/>
            <person name="Troemel E."/>
            <person name="Young S.K."/>
            <person name="Zeng Q."/>
            <person name="Gargeya S."/>
            <person name="Fitzgerald M."/>
            <person name="Haas B."/>
            <person name="Abouelleil A."/>
            <person name="Alvarado L."/>
            <person name="Arachchi H.M."/>
            <person name="Berlin A."/>
            <person name="Chapman S.B."/>
            <person name="Gearin G."/>
            <person name="Goldberg J."/>
            <person name="Griggs A."/>
            <person name="Gujja S."/>
            <person name="Hansen M."/>
            <person name="Heiman D."/>
            <person name="Howarth C."/>
            <person name="Larimer J."/>
            <person name="Lui A."/>
            <person name="MacDonald P.J.P."/>
            <person name="McCowen C."/>
            <person name="Montmayeur A."/>
            <person name="Murphy C."/>
            <person name="Neiman D."/>
            <person name="Pearson M."/>
            <person name="Priest M."/>
            <person name="Roberts A."/>
            <person name="Saif S."/>
            <person name="Shea T."/>
            <person name="Sisk P."/>
            <person name="Stolte C."/>
            <person name="Sykes S."/>
            <person name="Wortman J."/>
            <person name="Nusbaum C."/>
            <person name="Birren B."/>
        </authorList>
    </citation>
    <scope>NUCLEOTIDE SEQUENCE</scope>
    <source>
        <strain evidence="1">ERTm3</strain>
    </source>
</reference>
<gene>
    <name evidence="1" type="ORF">NEQG_01312</name>
</gene>
<dbReference type="AlphaFoldDB" id="I3EHC5"/>
<organism evidence="1 2">
    <name type="scientific">Nematocida parisii (strain ERTm3)</name>
    <name type="common">Nematode killer fungus</name>
    <dbReference type="NCBI Taxonomy" id="935791"/>
    <lineage>
        <taxon>Eukaryota</taxon>
        <taxon>Fungi</taxon>
        <taxon>Fungi incertae sedis</taxon>
        <taxon>Microsporidia</taxon>
        <taxon>Nematocida</taxon>
    </lineage>
</organism>